<gene>
    <name evidence="1" type="ORF">rCG_50948</name>
</gene>
<organism evidence="1 2">
    <name type="scientific">Rattus norvegicus</name>
    <name type="common">Rat</name>
    <dbReference type="NCBI Taxonomy" id="10116"/>
    <lineage>
        <taxon>Eukaryota</taxon>
        <taxon>Metazoa</taxon>
        <taxon>Chordata</taxon>
        <taxon>Craniata</taxon>
        <taxon>Vertebrata</taxon>
        <taxon>Euteleostomi</taxon>
        <taxon>Mammalia</taxon>
        <taxon>Eutheria</taxon>
        <taxon>Euarchontoglires</taxon>
        <taxon>Glires</taxon>
        <taxon>Rodentia</taxon>
        <taxon>Myomorpha</taxon>
        <taxon>Muroidea</taxon>
        <taxon>Muridae</taxon>
        <taxon>Murinae</taxon>
        <taxon>Rattus</taxon>
    </lineage>
</organism>
<reference evidence="1 2" key="1">
    <citation type="submission" date="2005-09" db="EMBL/GenBank/DDBJ databases">
        <authorList>
            <person name="Mural R.J."/>
            <person name="Li P.W."/>
            <person name="Adams M.D."/>
            <person name="Amanatides P.G."/>
            <person name="Baden-Tillson H."/>
            <person name="Barnstead M."/>
            <person name="Chin S.H."/>
            <person name="Dew I."/>
            <person name="Evans C.A."/>
            <person name="Ferriera S."/>
            <person name="Flanigan M."/>
            <person name="Fosler C."/>
            <person name="Glodek A."/>
            <person name="Gu Z."/>
            <person name="Holt R.A."/>
            <person name="Jennings D."/>
            <person name="Kraft C.L."/>
            <person name="Lu F."/>
            <person name="Nguyen T."/>
            <person name="Nusskern D.R."/>
            <person name="Pfannkoch C.M."/>
            <person name="Sitter C."/>
            <person name="Sutton G.G."/>
            <person name="Venter J.C."/>
            <person name="Wang Z."/>
            <person name="Woodage T."/>
            <person name="Zheng X.H."/>
            <person name="Zhong F."/>
        </authorList>
    </citation>
    <scope>NUCLEOTIDE SEQUENCE [LARGE SCALE GENOMIC DNA]</scope>
    <source>
        <strain>BN</strain>
        <strain evidence="2">Sprague-Dawley</strain>
    </source>
</reference>
<name>A6KGI7_RAT</name>
<evidence type="ECO:0000313" key="2">
    <source>
        <dbReference type="Proteomes" id="UP000234681"/>
    </source>
</evidence>
<sequence length="60" mass="6749">MRWEAILITSYQLSHPIAKVTGNAVFLLGSHMPSKHGNEKEGMLTEQGKLIWGLERWLGS</sequence>
<protein>
    <submittedName>
        <fullName evidence="1">RCG50948</fullName>
    </submittedName>
</protein>
<dbReference type="EMBL" id="CH474048">
    <property type="protein sequence ID" value="EDL75678.1"/>
    <property type="molecule type" value="Genomic_DNA"/>
</dbReference>
<dbReference type="Proteomes" id="UP000234681">
    <property type="component" value="Chromosome 2"/>
</dbReference>
<proteinExistence type="predicted"/>
<accession>A6KGI7</accession>
<evidence type="ECO:0000313" key="1">
    <source>
        <dbReference type="EMBL" id="EDL75678.1"/>
    </source>
</evidence>
<dbReference type="AlphaFoldDB" id="A6KGI7"/>